<keyword evidence="3" id="KW-1185">Reference proteome</keyword>
<feature type="domain" description="DUF4982" evidence="1">
    <location>
        <begin position="6"/>
        <end position="43"/>
    </location>
</feature>
<name>A0ABU3D5A9_9FLAO</name>
<dbReference type="Proteomes" id="UP001262582">
    <property type="component" value="Unassembled WGS sequence"/>
</dbReference>
<dbReference type="EMBL" id="JAVRHK010000004">
    <property type="protein sequence ID" value="MDT0676535.1"/>
    <property type="molecule type" value="Genomic_DNA"/>
</dbReference>
<accession>A0ABU3D5A9</accession>
<dbReference type="InterPro" id="IPR032311">
    <property type="entry name" value="DUF4982"/>
</dbReference>
<organism evidence="2 3">
    <name type="scientific">Autumnicola musiva</name>
    <dbReference type="NCBI Taxonomy" id="3075589"/>
    <lineage>
        <taxon>Bacteria</taxon>
        <taxon>Pseudomonadati</taxon>
        <taxon>Bacteroidota</taxon>
        <taxon>Flavobacteriia</taxon>
        <taxon>Flavobacteriales</taxon>
        <taxon>Flavobacteriaceae</taxon>
        <taxon>Autumnicola</taxon>
    </lineage>
</organism>
<proteinExistence type="predicted"/>
<evidence type="ECO:0000313" key="2">
    <source>
        <dbReference type="EMBL" id="MDT0676535.1"/>
    </source>
</evidence>
<dbReference type="InterPro" id="IPR013783">
    <property type="entry name" value="Ig-like_fold"/>
</dbReference>
<reference evidence="2 3" key="1">
    <citation type="submission" date="2023-09" db="EMBL/GenBank/DDBJ databases">
        <authorList>
            <person name="Rey-Velasco X."/>
        </authorList>
    </citation>
    <scope>NUCLEOTIDE SEQUENCE [LARGE SCALE GENOMIC DNA]</scope>
    <source>
        <strain evidence="2 3">F117</strain>
    </source>
</reference>
<evidence type="ECO:0000313" key="3">
    <source>
        <dbReference type="Proteomes" id="UP001262582"/>
    </source>
</evidence>
<dbReference type="Gene3D" id="2.60.40.10">
    <property type="entry name" value="Immunoglobulins"/>
    <property type="match status" value="1"/>
</dbReference>
<protein>
    <submittedName>
        <fullName evidence="2">DUF4982 domain-containing protein</fullName>
    </submittedName>
</protein>
<comment type="caution">
    <text evidence="2">The sequence shown here is derived from an EMBL/GenBank/DDBJ whole genome shotgun (WGS) entry which is preliminary data.</text>
</comment>
<sequence>MSKWGSLGRKKKYDYEYRFRWDEVSCRPGKLEVVTYKNEKEWARDSVVLLISLLE</sequence>
<dbReference type="Pfam" id="PF16355">
    <property type="entry name" value="DUF4982"/>
    <property type="match status" value="1"/>
</dbReference>
<evidence type="ECO:0000259" key="1">
    <source>
        <dbReference type="Pfam" id="PF16355"/>
    </source>
</evidence>
<gene>
    <name evidence="2" type="ORF">RM539_08065</name>
</gene>